<dbReference type="RefSeq" id="WP_041047520.1">
    <property type="nucleotide sequence ID" value="NZ_JXAK01000015.1"/>
</dbReference>
<feature type="region of interest" description="Disordered" evidence="1">
    <location>
        <begin position="26"/>
        <end position="50"/>
    </location>
</feature>
<organism evidence="3 4">
    <name type="scientific">Gordoniibacillus kamchatkensis</name>
    <dbReference type="NCBI Taxonomy" id="1590651"/>
    <lineage>
        <taxon>Bacteria</taxon>
        <taxon>Bacillati</taxon>
        <taxon>Bacillota</taxon>
        <taxon>Bacilli</taxon>
        <taxon>Bacillales</taxon>
        <taxon>Paenibacillaceae</taxon>
        <taxon>Gordoniibacillus</taxon>
    </lineage>
</organism>
<dbReference type="SUPFAM" id="SSF53850">
    <property type="entry name" value="Periplasmic binding protein-like II"/>
    <property type="match status" value="1"/>
</dbReference>
<keyword evidence="2" id="KW-0732">Signal</keyword>
<dbReference type="Proteomes" id="UP000031967">
    <property type="component" value="Unassembled WGS sequence"/>
</dbReference>
<feature type="signal peptide" evidence="2">
    <location>
        <begin position="1"/>
        <end position="19"/>
    </location>
</feature>
<evidence type="ECO:0008006" key="5">
    <source>
        <dbReference type="Google" id="ProtNLM"/>
    </source>
</evidence>
<sequence length="456" mass="48848">MNKKLGLISIAGLMGLMTACSSPNTNNGAAATPAAQPKSDASAPAQSSGKVTNISMQIAWASDSGRGKAIQEMINQFEKENPDVKVQLLGGVQTGQKLLTQILSGKSPEVLQVAYGDAKPLAAQGAFVDLTKDFGAEKANYMPQIWSLAEDNGKLMGMPWLGHTIQIIYNKNLFAKAGIKEPPKTWDELYADAKKLTVDTNGDGKPDQFGIGLAGKQSGDLAWMYDLFAGQAGAKLVTQNNGKYEVAINSPEGIKALEFYTKLLKETSPPDSLNKDGGAIQTDFGNQVVAMEMSGPWGVGTAWKTNGAFEAGVAEVPTGPAGKATEVTTYLLSVPTGVTGDKLAASEKLIKFLCSKPGQEMVMKGEKGDDGKYYPYRMPIRKDMGDTQFYKDHPEFNVFMKGIEYPMTLYPIPQWAQISDEVYTSALNQAVSGKISAADALKMVQDKGNAIIKNSK</sequence>
<evidence type="ECO:0000256" key="2">
    <source>
        <dbReference type="SAM" id="SignalP"/>
    </source>
</evidence>
<name>A0ABR5AIW5_9BACL</name>
<dbReference type="InterPro" id="IPR050490">
    <property type="entry name" value="Bact_solute-bd_prot1"/>
</dbReference>
<feature type="compositionally biased region" description="Low complexity" evidence="1">
    <location>
        <begin position="26"/>
        <end position="35"/>
    </location>
</feature>
<reference evidence="3 4" key="1">
    <citation type="submission" date="2014-12" db="EMBL/GenBank/DDBJ databases">
        <title>Draft genome sequence of Paenibacillus kamchatkensis strain B-2647.</title>
        <authorList>
            <person name="Karlyshev A.V."/>
            <person name="Kudryashova E.B."/>
        </authorList>
    </citation>
    <scope>NUCLEOTIDE SEQUENCE [LARGE SCALE GENOMIC DNA]</scope>
    <source>
        <strain evidence="3 4">VKM B-2647</strain>
    </source>
</reference>
<evidence type="ECO:0000313" key="4">
    <source>
        <dbReference type="Proteomes" id="UP000031967"/>
    </source>
</evidence>
<dbReference type="Gene3D" id="3.40.190.10">
    <property type="entry name" value="Periplasmic binding protein-like II"/>
    <property type="match status" value="1"/>
</dbReference>
<keyword evidence="4" id="KW-1185">Reference proteome</keyword>
<dbReference type="PROSITE" id="PS51257">
    <property type="entry name" value="PROKAR_LIPOPROTEIN"/>
    <property type="match status" value="1"/>
</dbReference>
<dbReference type="PANTHER" id="PTHR43649:SF12">
    <property type="entry name" value="DIACETYLCHITOBIOSE BINDING PROTEIN DASA"/>
    <property type="match status" value="1"/>
</dbReference>
<evidence type="ECO:0000313" key="3">
    <source>
        <dbReference type="EMBL" id="KIL40852.1"/>
    </source>
</evidence>
<feature type="chain" id="PRO_5047050220" description="ABC transporter substrate-binding protein" evidence="2">
    <location>
        <begin position="20"/>
        <end position="456"/>
    </location>
</feature>
<dbReference type="CDD" id="cd14748">
    <property type="entry name" value="PBP2_UgpB"/>
    <property type="match status" value="1"/>
</dbReference>
<dbReference type="Pfam" id="PF01547">
    <property type="entry name" value="SBP_bac_1"/>
    <property type="match status" value="1"/>
</dbReference>
<proteinExistence type="predicted"/>
<protein>
    <recommendedName>
        <fullName evidence="5">ABC transporter substrate-binding protein</fullName>
    </recommendedName>
</protein>
<comment type="caution">
    <text evidence="3">The sequence shown here is derived from an EMBL/GenBank/DDBJ whole genome shotgun (WGS) entry which is preliminary data.</text>
</comment>
<dbReference type="EMBL" id="JXAK01000015">
    <property type="protein sequence ID" value="KIL40852.1"/>
    <property type="molecule type" value="Genomic_DNA"/>
</dbReference>
<dbReference type="InterPro" id="IPR006059">
    <property type="entry name" value="SBP"/>
</dbReference>
<dbReference type="PANTHER" id="PTHR43649">
    <property type="entry name" value="ARABINOSE-BINDING PROTEIN-RELATED"/>
    <property type="match status" value="1"/>
</dbReference>
<evidence type="ECO:0000256" key="1">
    <source>
        <dbReference type="SAM" id="MobiDB-lite"/>
    </source>
</evidence>
<accession>A0ABR5AIW5</accession>
<gene>
    <name evidence="3" type="ORF">SD70_10460</name>
</gene>